<organism evidence="1 2">
    <name type="scientific">Lipomyces starkeyi NRRL Y-11557</name>
    <dbReference type="NCBI Taxonomy" id="675824"/>
    <lineage>
        <taxon>Eukaryota</taxon>
        <taxon>Fungi</taxon>
        <taxon>Dikarya</taxon>
        <taxon>Ascomycota</taxon>
        <taxon>Saccharomycotina</taxon>
        <taxon>Lipomycetes</taxon>
        <taxon>Lipomycetales</taxon>
        <taxon>Lipomycetaceae</taxon>
        <taxon>Lipomyces</taxon>
    </lineage>
</organism>
<keyword evidence="2" id="KW-1185">Reference proteome</keyword>
<sequence length="223" mass="26096">MATMDQAEVIIEDSKYCRKCASCRSWIRCDTLQALQQMFVGFDGKRLKSCKRCRDNRGGKKQTKIPKRTEFDLDESYENHEDFFEAVSLFMELHDNHRFEAAVQPLRMTVTLTSTFLIENDICMATCAQSGDQKVQRRAALILRNDIFDCSGYQKVQRRAALILRNDIFDCSGYFFHLRTNDRPDGARFNFTCSRSIERKTECYFQSIRHYTGIGVEFPFDEF</sequence>
<evidence type="ECO:0000313" key="2">
    <source>
        <dbReference type="Proteomes" id="UP000094385"/>
    </source>
</evidence>
<dbReference type="AlphaFoldDB" id="A0A1E3Q939"/>
<accession>A0A1E3Q939</accession>
<dbReference type="Proteomes" id="UP000094385">
    <property type="component" value="Unassembled WGS sequence"/>
</dbReference>
<dbReference type="EMBL" id="KV454293">
    <property type="protein sequence ID" value="ODQ73994.1"/>
    <property type="molecule type" value="Genomic_DNA"/>
</dbReference>
<evidence type="ECO:0000313" key="1">
    <source>
        <dbReference type="EMBL" id="ODQ73994.1"/>
    </source>
</evidence>
<proteinExistence type="predicted"/>
<gene>
    <name evidence="1" type="ORF">LIPSTDRAFT_3198</name>
</gene>
<name>A0A1E3Q939_LIPST</name>
<reference evidence="1 2" key="1">
    <citation type="journal article" date="2016" name="Proc. Natl. Acad. Sci. U.S.A.">
        <title>Comparative genomics of biotechnologically important yeasts.</title>
        <authorList>
            <person name="Riley R."/>
            <person name="Haridas S."/>
            <person name="Wolfe K.H."/>
            <person name="Lopes M.R."/>
            <person name="Hittinger C.T."/>
            <person name="Goeker M."/>
            <person name="Salamov A.A."/>
            <person name="Wisecaver J.H."/>
            <person name="Long T.M."/>
            <person name="Calvey C.H."/>
            <person name="Aerts A.L."/>
            <person name="Barry K.W."/>
            <person name="Choi C."/>
            <person name="Clum A."/>
            <person name="Coughlan A.Y."/>
            <person name="Deshpande S."/>
            <person name="Douglass A.P."/>
            <person name="Hanson S.J."/>
            <person name="Klenk H.-P."/>
            <person name="LaButti K.M."/>
            <person name="Lapidus A."/>
            <person name="Lindquist E.A."/>
            <person name="Lipzen A.M."/>
            <person name="Meier-Kolthoff J.P."/>
            <person name="Ohm R.A."/>
            <person name="Otillar R.P."/>
            <person name="Pangilinan J.L."/>
            <person name="Peng Y."/>
            <person name="Rokas A."/>
            <person name="Rosa C.A."/>
            <person name="Scheuner C."/>
            <person name="Sibirny A.A."/>
            <person name="Slot J.C."/>
            <person name="Stielow J.B."/>
            <person name="Sun H."/>
            <person name="Kurtzman C.P."/>
            <person name="Blackwell M."/>
            <person name="Grigoriev I.V."/>
            <person name="Jeffries T.W."/>
        </authorList>
    </citation>
    <scope>NUCLEOTIDE SEQUENCE [LARGE SCALE GENOMIC DNA]</scope>
    <source>
        <strain evidence="1 2">NRRL Y-11557</strain>
    </source>
</reference>
<protein>
    <submittedName>
        <fullName evidence="1">Uncharacterized protein</fullName>
    </submittedName>
</protein>